<protein>
    <submittedName>
        <fullName evidence="2">Uncharacterized protein</fullName>
    </submittedName>
</protein>
<feature type="region of interest" description="Disordered" evidence="1">
    <location>
        <begin position="157"/>
        <end position="182"/>
    </location>
</feature>
<name>A0A859QYS5_9HYPH</name>
<keyword evidence="3" id="KW-1185">Reference proteome</keyword>
<reference evidence="2 3" key="1">
    <citation type="submission" date="2019-06" db="EMBL/GenBank/DDBJ databases">
        <title>Complete genome sequence of Ensifer mexicanus ITTG R7 isolated from nodules of Acacia angustissima (Mill.) Kuntze.</title>
        <authorList>
            <person name="Rincon-Rosales R."/>
            <person name="Rogel M.A."/>
            <person name="Guerrero G."/>
            <person name="Rincon-Molina C.I."/>
            <person name="Lopez-Lopez A."/>
            <person name="Martinez-Romero E."/>
        </authorList>
    </citation>
    <scope>NUCLEOTIDE SEQUENCE [LARGE SCALE GENOMIC DNA]</scope>
    <source>
        <strain evidence="2 3">ITTG R7</strain>
        <plasmid evidence="3">pemeittgr7a</plasmid>
    </source>
</reference>
<keyword evidence="2" id="KW-0614">Plasmid</keyword>
<dbReference type="Proteomes" id="UP000510721">
    <property type="component" value="Plasmid pEmeITTGR7a"/>
</dbReference>
<sequence>MLSLLKDGREKARENGRWSAVLTSGSIAPGLHFNVHTKGSMKRPQRNFQVEYKTSRRQTKPRANSIWGDVDLKAMASGLEDQSHPIFTSGRSLDVTVGGGETEPVNSDDPRKLYVDGRATVSSSSSIGDNAFEAQERQESEDLANPVLTVVQHVRRTSRQAAKASNKPRPERGEPVVPGSREIDELGLLEAENNRLKRLLVERLRTENAQLRKMLERF</sequence>
<proteinExistence type="predicted"/>
<dbReference type="AlphaFoldDB" id="A0A859QYS5"/>
<evidence type="ECO:0000256" key="1">
    <source>
        <dbReference type="SAM" id="MobiDB-lite"/>
    </source>
</evidence>
<organism evidence="2 3">
    <name type="scientific">Sinorhizobium mexicanum</name>
    <dbReference type="NCBI Taxonomy" id="375549"/>
    <lineage>
        <taxon>Bacteria</taxon>
        <taxon>Pseudomonadati</taxon>
        <taxon>Pseudomonadota</taxon>
        <taxon>Alphaproteobacteria</taxon>
        <taxon>Hyphomicrobiales</taxon>
        <taxon>Rhizobiaceae</taxon>
        <taxon>Sinorhizobium/Ensifer group</taxon>
        <taxon>Sinorhizobium</taxon>
    </lineage>
</organism>
<evidence type="ECO:0000313" key="2">
    <source>
        <dbReference type="EMBL" id="QLL64021.1"/>
    </source>
</evidence>
<geneLocation type="plasmid" evidence="3">
    <name>pemeittgr7a</name>
</geneLocation>
<dbReference type="KEGG" id="emx:FKV68_21370"/>
<evidence type="ECO:0000313" key="3">
    <source>
        <dbReference type="Proteomes" id="UP000510721"/>
    </source>
</evidence>
<dbReference type="EMBL" id="CP041239">
    <property type="protein sequence ID" value="QLL64021.1"/>
    <property type="molecule type" value="Genomic_DNA"/>
</dbReference>
<accession>A0A859QYS5</accession>
<gene>
    <name evidence="2" type="ORF">FKV68_21370</name>
</gene>